<feature type="compositionally biased region" description="Polar residues" evidence="1">
    <location>
        <begin position="168"/>
        <end position="178"/>
    </location>
</feature>
<organism evidence="2 3">
    <name type="scientific">Daphnia pulex</name>
    <name type="common">Water flea</name>
    <dbReference type="NCBI Taxonomy" id="6669"/>
    <lineage>
        <taxon>Eukaryota</taxon>
        <taxon>Metazoa</taxon>
        <taxon>Ecdysozoa</taxon>
        <taxon>Arthropoda</taxon>
        <taxon>Crustacea</taxon>
        <taxon>Branchiopoda</taxon>
        <taxon>Diplostraca</taxon>
        <taxon>Cladocera</taxon>
        <taxon>Anomopoda</taxon>
        <taxon>Daphniidae</taxon>
        <taxon>Daphnia</taxon>
    </lineage>
</organism>
<gene>
    <name evidence="2" type="ORF">DAPPUDRAFT_238490</name>
</gene>
<name>E9G6J8_DAPPU</name>
<dbReference type="Proteomes" id="UP000000305">
    <property type="component" value="Unassembled WGS sequence"/>
</dbReference>
<dbReference type="KEGG" id="dpx:DAPPUDRAFT_238490"/>
<evidence type="ECO:0000313" key="2">
    <source>
        <dbReference type="EMBL" id="EFX84978.1"/>
    </source>
</evidence>
<evidence type="ECO:0000313" key="3">
    <source>
        <dbReference type="Proteomes" id="UP000000305"/>
    </source>
</evidence>
<dbReference type="InParanoid" id="E9G6J8"/>
<proteinExistence type="predicted"/>
<accession>E9G6J8</accession>
<dbReference type="EMBL" id="GL732533">
    <property type="protein sequence ID" value="EFX84978.1"/>
    <property type="molecule type" value="Genomic_DNA"/>
</dbReference>
<dbReference type="AlphaFoldDB" id="E9G6J8"/>
<reference evidence="2 3" key="1">
    <citation type="journal article" date="2011" name="Science">
        <title>The ecoresponsive genome of Daphnia pulex.</title>
        <authorList>
            <person name="Colbourne J.K."/>
            <person name="Pfrender M.E."/>
            <person name="Gilbert D."/>
            <person name="Thomas W.K."/>
            <person name="Tucker A."/>
            <person name="Oakley T.H."/>
            <person name="Tokishita S."/>
            <person name="Aerts A."/>
            <person name="Arnold G.J."/>
            <person name="Basu M.K."/>
            <person name="Bauer D.J."/>
            <person name="Caceres C.E."/>
            <person name="Carmel L."/>
            <person name="Casola C."/>
            <person name="Choi J.H."/>
            <person name="Detter J.C."/>
            <person name="Dong Q."/>
            <person name="Dusheyko S."/>
            <person name="Eads B.D."/>
            <person name="Frohlich T."/>
            <person name="Geiler-Samerotte K.A."/>
            <person name="Gerlach D."/>
            <person name="Hatcher P."/>
            <person name="Jogdeo S."/>
            <person name="Krijgsveld J."/>
            <person name="Kriventseva E.V."/>
            <person name="Kultz D."/>
            <person name="Laforsch C."/>
            <person name="Lindquist E."/>
            <person name="Lopez J."/>
            <person name="Manak J.R."/>
            <person name="Muller J."/>
            <person name="Pangilinan J."/>
            <person name="Patwardhan R.P."/>
            <person name="Pitluck S."/>
            <person name="Pritham E.J."/>
            <person name="Rechtsteiner A."/>
            <person name="Rho M."/>
            <person name="Rogozin I.B."/>
            <person name="Sakarya O."/>
            <person name="Salamov A."/>
            <person name="Schaack S."/>
            <person name="Shapiro H."/>
            <person name="Shiga Y."/>
            <person name="Skalitzky C."/>
            <person name="Smith Z."/>
            <person name="Souvorov A."/>
            <person name="Sung W."/>
            <person name="Tang Z."/>
            <person name="Tsuchiya D."/>
            <person name="Tu H."/>
            <person name="Vos H."/>
            <person name="Wang M."/>
            <person name="Wolf Y.I."/>
            <person name="Yamagata H."/>
            <person name="Yamada T."/>
            <person name="Ye Y."/>
            <person name="Shaw J.R."/>
            <person name="Andrews J."/>
            <person name="Crease T.J."/>
            <person name="Tang H."/>
            <person name="Lucas S.M."/>
            <person name="Robertson H.M."/>
            <person name="Bork P."/>
            <person name="Koonin E.V."/>
            <person name="Zdobnov E.M."/>
            <person name="Grigoriev I.V."/>
            <person name="Lynch M."/>
            <person name="Boore J.L."/>
        </authorList>
    </citation>
    <scope>NUCLEOTIDE SEQUENCE [LARGE SCALE GENOMIC DNA]</scope>
</reference>
<dbReference type="HOGENOM" id="CLU_1512114_0_0_1"/>
<sequence>MVEPHACAGGTLGLDRLVLSRPVTAEMILSVYKGDGSLPSRVLTGCSSQSVTQSGYTNRISRWFCKTKKKIPREPHSGRERSVSSAYEGKACEYVVSLKQNSDKPSVRDFSSFSARVLDPLISQSDRKGKWRLPAPAHDDNGYISCGQAAGTKLEGEEENNLRAANEQHISTWSPLDG</sequence>
<feature type="region of interest" description="Disordered" evidence="1">
    <location>
        <begin position="154"/>
        <end position="178"/>
    </location>
</feature>
<keyword evidence="3" id="KW-1185">Reference proteome</keyword>
<evidence type="ECO:0000256" key="1">
    <source>
        <dbReference type="SAM" id="MobiDB-lite"/>
    </source>
</evidence>
<protein>
    <submittedName>
        <fullName evidence="2">Uncharacterized protein</fullName>
    </submittedName>
</protein>